<feature type="region of interest" description="Disordered" evidence="1">
    <location>
        <begin position="170"/>
        <end position="190"/>
    </location>
</feature>
<evidence type="ECO:0000313" key="2">
    <source>
        <dbReference type="EMBL" id="CZR58221.1"/>
    </source>
</evidence>
<dbReference type="EMBL" id="FJOG01000011">
    <property type="protein sequence ID" value="CZR58221.1"/>
    <property type="molecule type" value="Genomic_DNA"/>
</dbReference>
<accession>A0A1L7WZM8</accession>
<dbReference type="PANTHER" id="PTHR38166">
    <property type="entry name" value="C2H2-TYPE DOMAIN-CONTAINING PROTEIN-RELATED"/>
    <property type="match status" value="1"/>
</dbReference>
<dbReference type="Proteomes" id="UP000184330">
    <property type="component" value="Unassembled WGS sequence"/>
</dbReference>
<reference evidence="2 3" key="1">
    <citation type="submission" date="2016-03" db="EMBL/GenBank/DDBJ databases">
        <authorList>
            <person name="Ploux O."/>
        </authorList>
    </citation>
    <scope>NUCLEOTIDE SEQUENCE [LARGE SCALE GENOMIC DNA]</scope>
    <source>
        <strain evidence="2 3">UAMH 11012</strain>
    </source>
</reference>
<evidence type="ECO:0008006" key="4">
    <source>
        <dbReference type="Google" id="ProtNLM"/>
    </source>
</evidence>
<dbReference type="OrthoDB" id="4161727at2759"/>
<evidence type="ECO:0000313" key="3">
    <source>
        <dbReference type="Proteomes" id="UP000184330"/>
    </source>
</evidence>
<name>A0A1L7WZM8_9HELO</name>
<gene>
    <name evidence="2" type="ORF">PAC_08112</name>
</gene>
<organism evidence="2 3">
    <name type="scientific">Phialocephala subalpina</name>
    <dbReference type="NCBI Taxonomy" id="576137"/>
    <lineage>
        <taxon>Eukaryota</taxon>
        <taxon>Fungi</taxon>
        <taxon>Dikarya</taxon>
        <taxon>Ascomycota</taxon>
        <taxon>Pezizomycotina</taxon>
        <taxon>Leotiomycetes</taxon>
        <taxon>Helotiales</taxon>
        <taxon>Mollisiaceae</taxon>
        <taxon>Phialocephala</taxon>
        <taxon>Phialocephala fortinii species complex</taxon>
    </lineage>
</organism>
<proteinExistence type="predicted"/>
<protein>
    <recommendedName>
        <fullName evidence="4">C2H2-type domain-containing protein</fullName>
    </recommendedName>
</protein>
<evidence type="ECO:0000256" key="1">
    <source>
        <dbReference type="SAM" id="MobiDB-lite"/>
    </source>
</evidence>
<dbReference type="PANTHER" id="PTHR38166:SF1">
    <property type="entry name" value="C2H2-TYPE DOMAIN-CONTAINING PROTEIN"/>
    <property type="match status" value="1"/>
</dbReference>
<dbReference type="AlphaFoldDB" id="A0A1L7WZM8"/>
<sequence>MDCAAGMGFENMARLKEHLHRTNSLPITCSKCGTKSRKQNDLAEHTRKIETNGCLNLNLPAPKGMDPDIKAKLKSRAKLGKDQEEQWFEIYHLLFRPRGFGNRTTQLQDTDVSNHISELPLLLDRKPEDLLSHLILDTEIRGEMKRNFISDAVVSMKQPLPNFPATPMSLDESKKSDTCPPGTPGQTLVTPHMYQDQDAGITIA</sequence>
<keyword evidence="3" id="KW-1185">Reference proteome</keyword>
<dbReference type="Gene3D" id="3.30.160.60">
    <property type="entry name" value="Classic Zinc Finger"/>
    <property type="match status" value="1"/>
</dbReference>